<evidence type="ECO:0000256" key="4">
    <source>
        <dbReference type="ARBA" id="ARBA00022884"/>
    </source>
</evidence>
<evidence type="ECO:0000256" key="3">
    <source>
        <dbReference type="ARBA" id="ARBA00022840"/>
    </source>
</evidence>
<proteinExistence type="inferred from homology"/>
<comment type="catalytic activity">
    <reaction evidence="5">
        <text>ATP + H2O = ADP + phosphate + H(+)</text>
        <dbReference type="Rhea" id="RHEA:13065"/>
        <dbReference type="ChEBI" id="CHEBI:15377"/>
        <dbReference type="ChEBI" id="CHEBI:15378"/>
        <dbReference type="ChEBI" id="CHEBI:30616"/>
        <dbReference type="ChEBI" id="CHEBI:43474"/>
        <dbReference type="ChEBI" id="CHEBI:456216"/>
        <dbReference type="EC" id="3.6.4.13"/>
    </reaction>
</comment>
<dbReference type="SMART" id="SM00490">
    <property type="entry name" value="HELICc"/>
    <property type="match status" value="1"/>
</dbReference>
<dbReference type="AlphaFoldDB" id="A0AA38U7R4"/>
<dbReference type="GO" id="GO:0003724">
    <property type="term" value="F:RNA helicase activity"/>
    <property type="evidence" value="ECO:0007669"/>
    <property type="project" value="UniProtKB-EC"/>
</dbReference>
<dbReference type="Proteomes" id="UP001163846">
    <property type="component" value="Unassembled WGS sequence"/>
</dbReference>
<gene>
    <name evidence="8" type="ORF">F5878DRAFT_697901</name>
</gene>
<dbReference type="EMBL" id="MU806609">
    <property type="protein sequence ID" value="KAJ3833937.1"/>
    <property type="molecule type" value="Genomic_DNA"/>
</dbReference>
<dbReference type="InterPro" id="IPR001650">
    <property type="entry name" value="Helicase_C-like"/>
</dbReference>
<evidence type="ECO:0000256" key="6">
    <source>
        <dbReference type="SAM" id="MobiDB-lite"/>
    </source>
</evidence>
<evidence type="ECO:0000259" key="7">
    <source>
        <dbReference type="PROSITE" id="PS51194"/>
    </source>
</evidence>
<keyword evidence="4 5" id="KW-0694">RNA-binding</keyword>
<evidence type="ECO:0000313" key="8">
    <source>
        <dbReference type="EMBL" id="KAJ3833937.1"/>
    </source>
</evidence>
<feature type="region of interest" description="Disordered" evidence="6">
    <location>
        <begin position="1"/>
        <end position="42"/>
    </location>
</feature>
<feature type="domain" description="Helicase C-terminal" evidence="7">
    <location>
        <begin position="721"/>
        <end position="893"/>
    </location>
</feature>
<dbReference type="EC" id="3.6.4.13" evidence="5"/>
<protein>
    <recommendedName>
        <fullName evidence="5">ATP-dependent RNA helicase</fullName>
        <ecNumber evidence="5">3.6.4.13</ecNumber>
    </recommendedName>
</protein>
<keyword evidence="1 5" id="KW-0547">Nucleotide-binding</keyword>
<dbReference type="GO" id="GO:0005524">
    <property type="term" value="F:ATP binding"/>
    <property type="evidence" value="ECO:0007669"/>
    <property type="project" value="UniProtKB-UniRule"/>
</dbReference>
<keyword evidence="3 5" id="KW-0067">ATP-binding</keyword>
<dbReference type="InterPro" id="IPR046496">
    <property type="entry name" value="DUF6589"/>
</dbReference>
<evidence type="ECO:0000256" key="1">
    <source>
        <dbReference type="ARBA" id="ARBA00022741"/>
    </source>
</evidence>
<name>A0AA38U7R4_9AGAR</name>
<evidence type="ECO:0000313" key="9">
    <source>
        <dbReference type="Proteomes" id="UP001163846"/>
    </source>
</evidence>
<dbReference type="PANTHER" id="PTHR24031">
    <property type="entry name" value="RNA HELICASE"/>
    <property type="match status" value="1"/>
</dbReference>
<reference evidence="8" key="1">
    <citation type="submission" date="2022-08" db="EMBL/GenBank/DDBJ databases">
        <authorList>
            <consortium name="DOE Joint Genome Institute"/>
            <person name="Min B."/>
            <person name="Riley R."/>
            <person name="Sierra-Patev S."/>
            <person name="Naranjo-Ortiz M."/>
            <person name="Looney B."/>
            <person name="Konkel Z."/>
            <person name="Slot J.C."/>
            <person name="Sakamoto Y."/>
            <person name="Steenwyk J.L."/>
            <person name="Rokas A."/>
            <person name="Carro J."/>
            <person name="Camarero S."/>
            <person name="Ferreira P."/>
            <person name="Molpeceres G."/>
            <person name="Ruiz-Duenas F.J."/>
            <person name="Serrano A."/>
            <person name="Henrissat B."/>
            <person name="Drula E."/>
            <person name="Hughes K.W."/>
            <person name="Mata J.L."/>
            <person name="Ishikawa N.K."/>
            <person name="Vargas-Isla R."/>
            <person name="Ushijima S."/>
            <person name="Smith C.A."/>
            <person name="Ahrendt S."/>
            <person name="Andreopoulos W."/>
            <person name="He G."/>
            <person name="Labutti K."/>
            <person name="Lipzen A."/>
            <person name="Ng V."/>
            <person name="Sandor L."/>
            <person name="Barry K."/>
            <person name="Martinez A.T."/>
            <person name="Xiao Y."/>
            <person name="Gibbons J.G."/>
            <person name="Terashima K."/>
            <person name="Hibbett D.S."/>
            <person name="Grigoriev I.V."/>
        </authorList>
    </citation>
    <scope>NUCLEOTIDE SEQUENCE</scope>
    <source>
        <strain evidence="8">TFB9207</strain>
    </source>
</reference>
<dbReference type="Gene3D" id="3.40.50.300">
    <property type="entry name" value="P-loop containing nucleotide triphosphate hydrolases"/>
    <property type="match status" value="1"/>
</dbReference>
<dbReference type="Pfam" id="PF00271">
    <property type="entry name" value="Helicase_C"/>
    <property type="match status" value="1"/>
</dbReference>
<organism evidence="8 9">
    <name type="scientific">Lentinula raphanica</name>
    <dbReference type="NCBI Taxonomy" id="153919"/>
    <lineage>
        <taxon>Eukaryota</taxon>
        <taxon>Fungi</taxon>
        <taxon>Dikarya</taxon>
        <taxon>Basidiomycota</taxon>
        <taxon>Agaricomycotina</taxon>
        <taxon>Agaricomycetes</taxon>
        <taxon>Agaricomycetidae</taxon>
        <taxon>Agaricales</taxon>
        <taxon>Marasmiineae</taxon>
        <taxon>Omphalotaceae</taxon>
        <taxon>Lentinula</taxon>
    </lineage>
</organism>
<evidence type="ECO:0000256" key="5">
    <source>
        <dbReference type="RuleBase" id="RU365068"/>
    </source>
</evidence>
<keyword evidence="5" id="KW-0347">Helicase</keyword>
<comment type="caution">
    <text evidence="8">The sequence shown here is derived from an EMBL/GenBank/DDBJ whole genome shotgun (WGS) entry which is preliminary data.</text>
</comment>
<dbReference type="SUPFAM" id="SSF52540">
    <property type="entry name" value="P-loop containing nucleoside triphosphate hydrolases"/>
    <property type="match status" value="1"/>
</dbReference>
<dbReference type="Pfam" id="PF20231">
    <property type="entry name" value="DUF6589"/>
    <property type="match status" value="1"/>
</dbReference>
<accession>A0AA38U7R4</accession>
<sequence>MNEMFDDLLDDHNNSFEPYEDSDHESDGYAEDSSEDEMEPAEPMVLSNHRAIKLDWAGSSRLNAVLAVLDSIAAQGLDLPLFLDALFYGDSDCHSNQRCRYARDSLMTCDELPRIVQVWHKPPRHPGGQKSCRPIGASRVMEDFALNTVSSKVNRELRISAPLFASDPLDFSENQLLGVDFQELKAQVLARNPILWRILQSAAYSEKQELHNKRKDPDMVVLNIFSQLQYTRSSCRGRIAKLWAIYLKSCGLSARAFDAVHSLGLCMSHRWAANAFTVLSEQAMDTLRQLTQDRLFHFNHDNLNVPIRVFSQRLNNQSHFVSATAWTVWVLPSHVNLPADINHIFQQFSRARAGTLFDLSPIIVSPKPINNQLFDQRVDIILRFLLNTSEFQEYLKTHKDSPALAPPTPVFQLDGGPENIVEGFIGPTMDQEEASYEGQIKVMINILRSLHWHTVDEQTKIALERFIIWLGDQLTVDRLRGLWRQRHEDHNSFDRLDWMLPQFGWFHLYLGTSGAIGSLRHAFDVLKRKGLITTATKGPFWHHLDEAIYHISEAHFLASCPTKLRDLACKLVRERASHHALRKLEKLPKDAQDSVLRQSIMWNIDVLPYLDLRDAIRKGDVGRMENLLPMLLFRFIGGGNSNYAGEVLSLLQGLRQEWPPEIRTYIQKWCWVFTRNGEADSYLPFDLAQEHNVHDIKVTYRSFGPGATIDYVGRISPGIPTFERVCRHVEVEFGTNSRGSKHGVPDKEAMIFFDDINVSLEALKHLRARLPPNLQGQIAVYHSRRSAHSKHRVLDEFRSGQIKILLTTEAAGMGCDLPSIHRVVQFMVPKSLAVWLQRAGRAARSPSIQGQAFLLVQPSVFQEKRSKESVDADSVVFRKDVEAGLRLWIETLGCRREVSAEYFHDGVTHSGIHSSLSI</sequence>
<evidence type="ECO:0000256" key="2">
    <source>
        <dbReference type="ARBA" id="ARBA00022801"/>
    </source>
</evidence>
<dbReference type="InterPro" id="IPR027417">
    <property type="entry name" value="P-loop_NTPase"/>
</dbReference>
<dbReference type="GO" id="GO:0003723">
    <property type="term" value="F:RNA binding"/>
    <property type="evidence" value="ECO:0007669"/>
    <property type="project" value="UniProtKB-UniRule"/>
</dbReference>
<dbReference type="PROSITE" id="PS51194">
    <property type="entry name" value="HELICASE_CTER"/>
    <property type="match status" value="1"/>
</dbReference>
<comment type="function">
    <text evidence="5">RNA helicase.</text>
</comment>
<dbReference type="GO" id="GO:0016787">
    <property type="term" value="F:hydrolase activity"/>
    <property type="evidence" value="ECO:0007669"/>
    <property type="project" value="UniProtKB-KW"/>
</dbReference>
<keyword evidence="9" id="KW-1185">Reference proteome</keyword>
<feature type="compositionally biased region" description="Acidic residues" evidence="6">
    <location>
        <begin position="18"/>
        <end position="40"/>
    </location>
</feature>
<keyword evidence="2 5" id="KW-0378">Hydrolase</keyword>
<comment type="domain">
    <text evidence="5">The Q motif is unique to and characteristic of the DEAD box family of RNA helicases and controls ATP binding and hydrolysis.</text>
</comment>
<comment type="similarity">
    <text evidence="5">Belongs to the DEAD box helicase family.</text>
</comment>